<dbReference type="CDD" id="cd14014">
    <property type="entry name" value="STKc_PknB_like"/>
    <property type="match status" value="1"/>
</dbReference>
<protein>
    <submittedName>
        <fullName evidence="6">Serine/threonine protein kinase</fullName>
    </submittedName>
</protein>
<comment type="caution">
    <text evidence="6">The sequence shown here is derived from an EMBL/GenBank/DDBJ whole genome shotgun (WGS) entry which is preliminary data.</text>
</comment>
<dbReference type="GO" id="GO:0004674">
    <property type="term" value="F:protein serine/threonine kinase activity"/>
    <property type="evidence" value="ECO:0007669"/>
    <property type="project" value="UniProtKB-KW"/>
</dbReference>
<dbReference type="InterPro" id="IPR000719">
    <property type="entry name" value="Prot_kinase_dom"/>
</dbReference>
<dbReference type="EMBL" id="DSOK01000122">
    <property type="protein sequence ID" value="HEN14607.1"/>
    <property type="molecule type" value="Genomic_DNA"/>
</dbReference>
<dbReference type="InterPro" id="IPR011006">
    <property type="entry name" value="CheY-like_superfamily"/>
</dbReference>
<feature type="domain" description="Protein kinase" evidence="5">
    <location>
        <begin position="71"/>
        <end position="332"/>
    </location>
</feature>
<dbReference type="GO" id="GO:0005524">
    <property type="term" value="F:ATP binding"/>
    <property type="evidence" value="ECO:0007669"/>
    <property type="project" value="UniProtKB-KW"/>
</dbReference>
<evidence type="ECO:0000313" key="6">
    <source>
        <dbReference type="EMBL" id="HEN14607.1"/>
    </source>
</evidence>
<evidence type="ECO:0000256" key="1">
    <source>
        <dbReference type="ARBA" id="ARBA00022679"/>
    </source>
</evidence>
<evidence type="ECO:0000259" key="5">
    <source>
        <dbReference type="PROSITE" id="PS50011"/>
    </source>
</evidence>
<dbReference type="AlphaFoldDB" id="A0A7C2JZE4"/>
<evidence type="ECO:0000256" key="2">
    <source>
        <dbReference type="ARBA" id="ARBA00022741"/>
    </source>
</evidence>
<keyword evidence="1" id="KW-0808">Transferase</keyword>
<keyword evidence="3 6" id="KW-0418">Kinase</keyword>
<dbReference type="PROSITE" id="PS50011">
    <property type="entry name" value="PROTEIN_KINASE_DOM"/>
    <property type="match status" value="1"/>
</dbReference>
<dbReference type="Pfam" id="PF00069">
    <property type="entry name" value="Pkinase"/>
    <property type="match status" value="1"/>
</dbReference>
<dbReference type="InterPro" id="IPR011009">
    <property type="entry name" value="Kinase-like_dom_sf"/>
</dbReference>
<dbReference type="PANTHER" id="PTHR43289:SF34">
    <property type="entry name" value="SERINE_THREONINE-PROTEIN KINASE YBDM-RELATED"/>
    <property type="match status" value="1"/>
</dbReference>
<dbReference type="PROSITE" id="PS00108">
    <property type="entry name" value="PROTEIN_KINASE_ST"/>
    <property type="match status" value="1"/>
</dbReference>
<accession>A0A7C2JZE4</accession>
<dbReference type="Gene3D" id="1.10.510.10">
    <property type="entry name" value="Transferase(Phosphotransferase) domain 1"/>
    <property type="match status" value="1"/>
</dbReference>
<keyword evidence="2" id="KW-0547">Nucleotide-binding</keyword>
<dbReference type="PANTHER" id="PTHR43289">
    <property type="entry name" value="MITOGEN-ACTIVATED PROTEIN KINASE KINASE KINASE 20-RELATED"/>
    <property type="match status" value="1"/>
</dbReference>
<dbReference type="SMART" id="SM00220">
    <property type="entry name" value="S_TKc"/>
    <property type="match status" value="1"/>
</dbReference>
<keyword evidence="4" id="KW-0067">ATP-binding</keyword>
<proteinExistence type="predicted"/>
<reference evidence="6" key="1">
    <citation type="journal article" date="2020" name="mSystems">
        <title>Genome- and Community-Level Interaction Insights into Carbon Utilization and Element Cycling Functions of Hydrothermarchaeota in Hydrothermal Sediment.</title>
        <authorList>
            <person name="Zhou Z."/>
            <person name="Liu Y."/>
            <person name="Xu W."/>
            <person name="Pan J."/>
            <person name="Luo Z.H."/>
            <person name="Li M."/>
        </authorList>
    </citation>
    <scope>NUCLEOTIDE SEQUENCE [LARGE SCALE GENOMIC DNA]</scope>
    <source>
        <strain evidence="6">SpSt-339</strain>
    </source>
</reference>
<organism evidence="6">
    <name type="scientific">Schlesneria paludicola</name>
    <dbReference type="NCBI Taxonomy" id="360056"/>
    <lineage>
        <taxon>Bacteria</taxon>
        <taxon>Pseudomonadati</taxon>
        <taxon>Planctomycetota</taxon>
        <taxon>Planctomycetia</taxon>
        <taxon>Planctomycetales</taxon>
        <taxon>Planctomycetaceae</taxon>
        <taxon>Schlesneria</taxon>
    </lineage>
</organism>
<evidence type="ECO:0000256" key="4">
    <source>
        <dbReference type="ARBA" id="ARBA00022840"/>
    </source>
</evidence>
<gene>
    <name evidence="6" type="ORF">ENQ76_03955</name>
</gene>
<name>A0A7C2JZE4_9PLAN</name>
<sequence length="482" mass="53948">MSAFSLPDLERLLLELRLVEPLQLQDCKRSLGGRVGAEPLIHALQQQSFLTSYQAQRLLKGESDGLRLGRYKLLYRNASGSFARVFRGCAVDTGQVVAIKLLRQRYADDPRVVSLFKREGELGKRLKHKNIVPIYEVASDGNQHYFTMEFVEGGNFRDFIKIRRKFAPAEATQYVLDMAEGLEYALGLGLTHRDLKLSNVLLSSQGVAKLVDFGLAGQDSSLAAMEEEVDRAIEYATLERGTNAPDNDPRSDLYFLGAIYYELLTGTPPYPPTKSRDERRQFSRYRDVKPIHTADPSLPRKVTDIVERLMHIHPAERYQTPSEVVVDLRRVLSDGNGLAEPELKAAAASPAPPVTPTVICVENRHKQQDALRDYFSGHGYRVLVLTDPIRALNRAESEPVDGLVLIGDALGNEVAAVYQAAVTRCKRKRIPVVLALSPKSSHWREKLSDQENSRVLSEPVTLRAIRTALRELSNREAPEPSP</sequence>
<dbReference type="SUPFAM" id="SSF52172">
    <property type="entry name" value="CheY-like"/>
    <property type="match status" value="1"/>
</dbReference>
<dbReference type="Gene3D" id="3.40.50.2300">
    <property type="match status" value="1"/>
</dbReference>
<dbReference type="InterPro" id="IPR008271">
    <property type="entry name" value="Ser/Thr_kinase_AS"/>
</dbReference>
<keyword evidence="6" id="KW-0723">Serine/threonine-protein kinase</keyword>
<evidence type="ECO:0000256" key="3">
    <source>
        <dbReference type="ARBA" id="ARBA00022777"/>
    </source>
</evidence>
<dbReference type="SUPFAM" id="SSF56112">
    <property type="entry name" value="Protein kinase-like (PK-like)"/>
    <property type="match status" value="1"/>
</dbReference>